<dbReference type="InterPro" id="IPR001128">
    <property type="entry name" value="Cyt_P450"/>
</dbReference>
<reference evidence="7" key="2">
    <citation type="submission" date="2020-11" db="EMBL/GenBank/DDBJ databases">
        <authorList>
            <consortium name="DOE Joint Genome Institute"/>
            <person name="Kuo A."/>
            <person name="Miyauchi S."/>
            <person name="Kiss E."/>
            <person name="Drula E."/>
            <person name="Kohler A."/>
            <person name="Sanchez-Garcia M."/>
            <person name="Andreopoulos B."/>
            <person name="Barry K.W."/>
            <person name="Bonito G."/>
            <person name="Buee M."/>
            <person name="Carver A."/>
            <person name="Chen C."/>
            <person name="Cichocki N."/>
            <person name="Clum A."/>
            <person name="Culley D."/>
            <person name="Crous P.W."/>
            <person name="Fauchery L."/>
            <person name="Girlanda M."/>
            <person name="Hayes R."/>
            <person name="Keri Z."/>
            <person name="Labutti K."/>
            <person name="Lipzen A."/>
            <person name="Lombard V."/>
            <person name="Magnuson J."/>
            <person name="Maillard F."/>
            <person name="Morin E."/>
            <person name="Murat C."/>
            <person name="Nolan M."/>
            <person name="Ohm R."/>
            <person name="Pangilinan J."/>
            <person name="Pereira M."/>
            <person name="Perotto S."/>
            <person name="Peter M."/>
            <person name="Riley R."/>
            <person name="Sitrit Y."/>
            <person name="Stielow B."/>
            <person name="Szollosi G."/>
            <person name="Zifcakova L."/>
            <person name="Stursova M."/>
            <person name="Spatafora J.W."/>
            <person name="Tedersoo L."/>
            <person name="Vaario L.-M."/>
            <person name="Yamada A."/>
            <person name="Yan M."/>
            <person name="Wang P."/>
            <person name="Xu J."/>
            <person name="Bruns T."/>
            <person name="Baldrian P."/>
            <person name="Vilgalys R."/>
            <person name="Henrissat B."/>
            <person name="Grigoriev I.V."/>
            <person name="Hibbett D."/>
            <person name="Nagy L.G."/>
            <person name="Martin F.M."/>
        </authorList>
    </citation>
    <scope>NUCLEOTIDE SEQUENCE</scope>
    <source>
        <strain evidence="7">UH-Tt-Lm1</strain>
    </source>
</reference>
<keyword evidence="8" id="KW-1185">Reference proteome</keyword>
<comment type="cofactor">
    <cofactor evidence="5">
        <name>heme</name>
        <dbReference type="ChEBI" id="CHEBI:30413"/>
    </cofactor>
</comment>
<sequence>MSTLNTAIFQSITGGDNQLVAVVVGAATILATAAVCYALTSKDQEHEFPNLRGVQFYHAWNFFQRRYDFIQSNLQRNPGKSFSFNVHHNKIIVLTGEEARKSFYSNVRFSLHHGYTILGGISPVSTDSKEFEAEDKDITLFNKKLNKLLNKNRLQSILATLLQDIIAKADNWGIGGESGRIDPFVEIYDLIFVMNARIATCDELTKNEVDLKKIRELLLAHHTGNTPASVLLPWLPNSARKQKKEATTRLTAMIYAYVEKRRHSEPTGDAIDIMIADGHATERIVGEIVGIFFVAISNTGVVSCWMLIHLVIHPEWRKKCEEEIQDLISRHFDGSPSSATLYEKLKSIPISAWEDEIPILDACIRETQRISLSVIALRRNMGQDVNIYGRVVKRGDFLLYPSSDANMNPEYYPEPEKYDPGRWLRPDPVPDAAYPFVGWGAGRHPCTGTKAAKLEMKLVLAFFLTRYEYELVDEDGRYPNPLPVQDMNDSYEARPRGATYYLKYKRVAR</sequence>
<dbReference type="GO" id="GO:0020037">
    <property type="term" value="F:heme binding"/>
    <property type="evidence" value="ECO:0007669"/>
    <property type="project" value="InterPro"/>
</dbReference>
<evidence type="ECO:0000256" key="6">
    <source>
        <dbReference type="SAM" id="Phobius"/>
    </source>
</evidence>
<dbReference type="PANTHER" id="PTHR24304">
    <property type="entry name" value="CYTOCHROME P450 FAMILY 7"/>
    <property type="match status" value="1"/>
</dbReference>
<dbReference type="InterPro" id="IPR036396">
    <property type="entry name" value="Cyt_P450_sf"/>
</dbReference>
<dbReference type="Gene3D" id="1.10.630.10">
    <property type="entry name" value="Cytochrome P450"/>
    <property type="match status" value="1"/>
</dbReference>
<accession>A0A9P6LAM7</accession>
<organism evidence="7 8">
    <name type="scientific">Thelephora terrestris</name>
    <dbReference type="NCBI Taxonomy" id="56493"/>
    <lineage>
        <taxon>Eukaryota</taxon>
        <taxon>Fungi</taxon>
        <taxon>Dikarya</taxon>
        <taxon>Basidiomycota</taxon>
        <taxon>Agaricomycotina</taxon>
        <taxon>Agaricomycetes</taxon>
        <taxon>Thelephorales</taxon>
        <taxon>Thelephoraceae</taxon>
        <taxon>Thelephora</taxon>
    </lineage>
</organism>
<dbReference type="Proteomes" id="UP000736335">
    <property type="component" value="Unassembled WGS sequence"/>
</dbReference>
<reference evidence="7" key="1">
    <citation type="journal article" date="2020" name="Nat. Commun.">
        <title>Large-scale genome sequencing of mycorrhizal fungi provides insights into the early evolution of symbiotic traits.</title>
        <authorList>
            <person name="Miyauchi S."/>
            <person name="Kiss E."/>
            <person name="Kuo A."/>
            <person name="Drula E."/>
            <person name="Kohler A."/>
            <person name="Sanchez-Garcia M."/>
            <person name="Morin E."/>
            <person name="Andreopoulos B."/>
            <person name="Barry K.W."/>
            <person name="Bonito G."/>
            <person name="Buee M."/>
            <person name="Carver A."/>
            <person name="Chen C."/>
            <person name="Cichocki N."/>
            <person name="Clum A."/>
            <person name="Culley D."/>
            <person name="Crous P.W."/>
            <person name="Fauchery L."/>
            <person name="Girlanda M."/>
            <person name="Hayes R.D."/>
            <person name="Keri Z."/>
            <person name="LaButti K."/>
            <person name="Lipzen A."/>
            <person name="Lombard V."/>
            <person name="Magnuson J."/>
            <person name="Maillard F."/>
            <person name="Murat C."/>
            <person name="Nolan M."/>
            <person name="Ohm R.A."/>
            <person name="Pangilinan J."/>
            <person name="Pereira M.F."/>
            <person name="Perotto S."/>
            <person name="Peter M."/>
            <person name="Pfister S."/>
            <person name="Riley R."/>
            <person name="Sitrit Y."/>
            <person name="Stielow J.B."/>
            <person name="Szollosi G."/>
            <person name="Zifcakova L."/>
            <person name="Stursova M."/>
            <person name="Spatafora J.W."/>
            <person name="Tedersoo L."/>
            <person name="Vaario L.M."/>
            <person name="Yamada A."/>
            <person name="Yan M."/>
            <person name="Wang P."/>
            <person name="Xu J."/>
            <person name="Bruns T."/>
            <person name="Baldrian P."/>
            <person name="Vilgalys R."/>
            <person name="Dunand C."/>
            <person name="Henrissat B."/>
            <person name="Grigoriev I.V."/>
            <person name="Hibbett D."/>
            <person name="Nagy L.G."/>
            <person name="Martin F.M."/>
        </authorList>
    </citation>
    <scope>NUCLEOTIDE SEQUENCE</scope>
    <source>
        <strain evidence="7">UH-Tt-Lm1</strain>
    </source>
</reference>
<dbReference type="GO" id="GO:0016705">
    <property type="term" value="F:oxidoreductase activity, acting on paired donors, with incorporation or reduction of molecular oxygen"/>
    <property type="evidence" value="ECO:0007669"/>
    <property type="project" value="InterPro"/>
</dbReference>
<evidence type="ECO:0000256" key="4">
    <source>
        <dbReference type="ARBA" id="ARBA00023004"/>
    </source>
</evidence>
<dbReference type="InterPro" id="IPR002401">
    <property type="entry name" value="Cyt_P450_E_grp-I"/>
</dbReference>
<dbReference type="InterPro" id="IPR050529">
    <property type="entry name" value="CYP450_sterol_14alpha_dmase"/>
</dbReference>
<keyword evidence="6" id="KW-1133">Transmembrane helix</keyword>
<dbReference type="Pfam" id="PF00067">
    <property type="entry name" value="p450"/>
    <property type="match status" value="1"/>
</dbReference>
<name>A0A9P6LAM7_9AGAM</name>
<evidence type="ECO:0000256" key="2">
    <source>
        <dbReference type="ARBA" id="ARBA00022617"/>
    </source>
</evidence>
<keyword evidence="2 5" id="KW-0349">Heme</keyword>
<keyword evidence="6" id="KW-0812">Transmembrane</keyword>
<evidence type="ECO:0000256" key="3">
    <source>
        <dbReference type="ARBA" id="ARBA00022723"/>
    </source>
</evidence>
<keyword evidence="6" id="KW-0472">Membrane</keyword>
<keyword evidence="3 5" id="KW-0479">Metal-binding</keyword>
<dbReference type="GO" id="GO:0005506">
    <property type="term" value="F:iron ion binding"/>
    <property type="evidence" value="ECO:0007669"/>
    <property type="project" value="InterPro"/>
</dbReference>
<dbReference type="EMBL" id="WIUZ02000003">
    <property type="protein sequence ID" value="KAF9789659.1"/>
    <property type="molecule type" value="Genomic_DNA"/>
</dbReference>
<evidence type="ECO:0000256" key="1">
    <source>
        <dbReference type="ARBA" id="ARBA00010617"/>
    </source>
</evidence>
<gene>
    <name evidence="7" type="ORF">BJ322DRAFT_1178406</name>
</gene>
<feature type="binding site" description="axial binding residue" evidence="5">
    <location>
        <position position="446"/>
    </location>
    <ligand>
        <name>heme</name>
        <dbReference type="ChEBI" id="CHEBI:30413"/>
    </ligand>
    <ligandPart>
        <name>Fe</name>
        <dbReference type="ChEBI" id="CHEBI:18248"/>
    </ligandPart>
</feature>
<dbReference type="CDD" id="cd00302">
    <property type="entry name" value="cytochrome_P450"/>
    <property type="match status" value="1"/>
</dbReference>
<protein>
    <submittedName>
        <fullName evidence="7">Cytochrome P450</fullName>
    </submittedName>
</protein>
<dbReference type="GO" id="GO:0004497">
    <property type="term" value="F:monooxygenase activity"/>
    <property type="evidence" value="ECO:0007669"/>
    <property type="project" value="InterPro"/>
</dbReference>
<dbReference type="PRINTS" id="PR00463">
    <property type="entry name" value="EP450I"/>
</dbReference>
<evidence type="ECO:0000313" key="8">
    <source>
        <dbReference type="Proteomes" id="UP000736335"/>
    </source>
</evidence>
<dbReference type="AlphaFoldDB" id="A0A9P6LAM7"/>
<dbReference type="OrthoDB" id="1055148at2759"/>
<dbReference type="SUPFAM" id="SSF48264">
    <property type="entry name" value="Cytochrome P450"/>
    <property type="match status" value="1"/>
</dbReference>
<evidence type="ECO:0000256" key="5">
    <source>
        <dbReference type="PIRSR" id="PIRSR602401-1"/>
    </source>
</evidence>
<proteinExistence type="inferred from homology"/>
<comment type="caution">
    <text evidence="7">The sequence shown here is derived from an EMBL/GenBank/DDBJ whole genome shotgun (WGS) entry which is preliminary data.</text>
</comment>
<comment type="similarity">
    <text evidence="1">Belongs to the cytochrome P450 family.</text>
</comment>
<feature type="transmembrane region" description="Helical" evidence="6">
    <location>
        <begin position="20"/>
        <end position="40"/>
    </location>
</feature>
<dbReference type="PANTHER" id="PTHR24304:SF2">
    <property type="entry name" value="24-HYDROXYCHOLESTEROL 7-ALPHA-HYDROXYLASE"/>
    <property type="match status" value="1"/>
</dbReference>
<evidence type="ECO:0000313" key="7">
    <source>
        <dbReference type="EMBL" id="KAF9789659.1"/>
    </source>
</evidence>
<keyword evidence="4 5" id="KW-0408">Iron</keyword>